<reference evidence="1 2" key="1">
    <citation type="submission" date="2022-05" db="EMBL/GenBank/DDBJ databases">
        <authorList>
            <consortium name="Genoscope - CEA"/>
            <person name="William W."/>
        </authorList>
    </citation>
    <scope>NUCLEOTIDE SEQUENCE [LARGE SCALE GENOMIC DNA]</scope>
</reference>
<organism evidence="1 2">
    <name type="scientific">Pocillopora meandrina</name>
    <dbReference type="NCBI Taxonomy" id="46732"/>
    <lineage>
        <taxon>Eukaryota</taxon>
        <taxon>Metazoa</taxon>
        <taxon>Cnidaria</taxon>
        <taxon>Anthozoa</taxon>
        <taxon>Hexacorallia</taxon>
        <taxon>Scleractinia</taxon>
        <taxon>Astrocoeniina</taxon>
        <taxon>Pocilloporidae</taxon>
        <taxon>Pocillopora</taxon>
    </lineage>
</organism>
<evidence type="ECO:0000313" key="1">
    <source>
        <dbReference type="EMBL" id="CAH3032122.1"/>
    </source>
</evidence>
<dbReference type="Proteomes" id="UP001159428">
    <property type="component" value="Unassembled WGS sequence"/>
</dbReference>
<protein>
    <submittedName>
        <fullName evidence="1">Uncharacterized protein</fullName>
    </submittedName>
</protein>
<sequence length="73" mass="8122">MFFFEFKGNFDGLEITGCFALYILTRCSLSLQPTSRCNSTIFIEYIVTRERAVGNLSAIEGQTADTLNSQTGL</sequence>
<dbReference type="AlphaFoldDB" id="A0AAU9VPE5"/>
<evidence type="ECO:0000313" key="2">
    <source>
        <dbReference type="Proteomes" id="UP001159428"/>
    </source>
</evidence>
<name>A0AAU9VPE5_9CNID</name>
<proteinExistence type="predicted"/>
<accession>A0AAU9VPE5</accession>
<keyword evidence="2" id="KW-1185">Reference proteome</keyword>
<dbReference type="EMBL" id="CALNXJ010000001">
    <property type="protein sequence ID" value="CAH3032122.1"/>
    <property type="molecule type" value="Genomic_DNA"/>
</dbReference>
<comment type="caution">
    <text evidence="1">The sequence shown here is derived from an EMBL/GenBank/DDBJ whole genome shotgun (WGS) entry which is preliminary data.</text>
</comment>
<gene>
    <name evidence="1" type="ORF">PMEA_00000976</name>
</gene>